<sequence length="1036" mass="119412">MDSSQQNASSKERAAIHCAGLKFEVLGPTEPIVAVAGDDIILPCYLKPNISVEDMTVDWLNLDSDFLNQRVYRYENGRIILEDQIPSYRGRTSLFKEELWRGNTTLKLTRLEGSDEGRYKCFIKSKDWYDDVTIQVLVTAVGSRPVVSIEGHREGGMGLVCQSEGWHPEPDLVWLDSKGVSLSAGPPETHRDIKGFYTVKQHVIVQETDTNLFTCRVLQSRINEEVETEFHIPSELFETTFPWRGAFILSCCLSFIMVGLSLAAYWTCLYKKGYFRKETDLHQIRKDYKVDVTLDPDTAHPYLILSEDGGKVRYGDRKRNLPDNPERFDYCLYVLGKEGFSKNFYYEVQVTGNVEWTLGVAKNFMNRKGRITLSPDNGFWTIWLRNGKYEVATNPPSRLYLKEKPQKVGVFVDYENGQVSFYNVKTRCEIYTYRGCTFTNILILSFTSTSLTRCNDNQLSPSGIMVTGPDSLYVTLLIFLHSLTSESVSFEVLGPTEPIVAVAGDDIILPCYLKPNISVEDMRVDWLNLDSDFKDKRVYRYENGRIIFEDQILSYRGRTSLFTEELWRGNTSLKLTRVQGSDEGRYKCFIKSKDWYDDVTIQVLVKAVGSKLVVSLEGRKDGEMGLLCQSEGWHPEPDLVWLDSKGVSLSAGPPKTKRDYEGLYTVKQHVIVQETDTNLFTCRVLQKRINEKMETEVHIPSELFDYTTQWRQNFIVLCCLGVITVIGLSLAVCWIHRKKDELMKERDKYKKVNDDLTKERDDLMKNYYDLMKERDDYREKNFDLVEEKNALMKERDDLKQEIGHFQKEIDIFQIREKYKVDVTLDPVTAHPYLILSGDGKQVRYGDKYQDLPDNKNRFDYCLYVLGQEGFSSGRFYYEVQVIGNVEWTLGVARKLVDRKGRITLSPDNGYWTVWLRNGKYKVATNPPSRLYLKGNPQKVGVFVDYENGQVSFYNVKTRSEIYTYRGCTFTNLLLILSVTGSVRMSVLSLSPLVEEHVASDSWPRPPITIQTAVWSQFLTDLRVCDPRNVHHPVDLP</sequence>
<comment type="caution">
    <text evidence="1">The sequence shown here is derived from an EMBL/GenBank/DDBJ whole genome shotgun (WGS) entry which is preliminary data.</text>
</comment>
<proteinExistence type="predicted"/>
<evidence type="ECO:0000313" key="1">
    <source>
        <dbReference type="EMBL" id="KAJ7987464.1"/>
    </source>
</evidence>
<accession>A0ACC2F7X2</accession>
<organism evidence="1 2">
    <name type="scientific">Dallia pectoralis</name>
    <name type="common">Alaska blackfish</name>
    <dbReference type="NCBI Taxonomy" id="75939"/>
    <lineage>
        <taxon>Eukaryota</taxon>
        <taxon>Metazoa</taxon>
        <taxon>Chordata</taxon>
        <taxon>Craniata</taxon>
        <taxon>Vertebrata</taxon>
        <taxon>Euteleostomi</taxon>
        <taxon>Actinopterygii</taxon>
        <taxon>Neopterygii</taxon>
        <taxon>Teleostei</taxon>
        <taxon>Protacanthopterygii</taxon>
        <taxon>Esociformes</taxon>
        <taxon>Umbridae</taxon>
        <taxon>Dallia</taxon>
    </lineage>
</organism>
<gene>
    <name evidence="1" type="ORF">DPEC_G00326770</name>
</gene>
<dbReference type="EMBL" id="CM055759">
    <property type="protein sequence ID" value="KAJ7987464.1"/>
    <property type="molecule type" value="Genomic_DNA"/>
</dbReference>
<name>A0ACC2F7X2_DALPE</name>
<dbReference type="Proteomes" id="UP001157502">
    <property type="component" value="Chromosome 32"/>
</dbReference>
<reference evidence="1" key="1">
    <citation type="submission" date="2021-05" db="EMBL/GenBank/DDBJ databases">
        <authorList>
            <person name="Pan Q."/>
            <person name="Jouanno E."/>
            <person name="Zahm M."/>
            <person name="Klopp C."/>
            <person name="Cabau C."/>
            <person name="Louis A."/>
            <person name="Berthelot C."/>
            <person name="Parey E."/>
            <person name="Roest Crollius H."/>
            <person name="Montfort J."/>
            <person name="Robinson-Rechavi M."/>
            <person name="Bouchez O."/>
            <person name="Lampietro C."/>
            <person name="Lopez Roques C."/>
            <person name="Donnadieu C."/>
            <person name="Postlethwait J."/>
            <person name="Bobe J."/>
            <person name="Dillon D."/>
            <person name="Chandos A."/>
            <person name="von Hippel F."/>
            <person name="Guiguen Y."/>
        </authorList>
    </citation>
    <scope>NUCLEOTIDE SEQUENCE</scope>
    <source>
        <strain evidence="1">YG-Jan2019</strain>
    </source>
</reference>
<evidence type="ECO:0000313" key="2">
    <source>
        <dbReference type="Proteomes" id="UP001157502"/>
    </source>
</evidence>
<keyword evidence="2" id="KW-1185">Reference proteome</keyword>
<protein>
    <submittedName>
        <fullName evidence="1">Uncharacterized protein</fullName>
    </submittedName>
</protein>